<organism evidence="1 2">
    <name type="scientific">Paraburkholderia metrosideri</name>
    <dbReference type="NCBI Taxonomy" id="580937"/>
    <lineage>
        <taxon>Bacteria</taxon>
        <taxon>Pseudomonadati</taxon>
        <taxon>Pseudomonadota</taxon>
        <taxon>Betaproteobacteria</taxon>
        <taxon>Burkholderiales</taxon>
        <taxon>Burkholderiaceae</taxon>
        <taxon>Paraburkholderia</taxon>
    </lineage>
</organism>
<proteinExistence type="predicted"/>
<accession>A0ABM8NFK8</accession>
<gene>
    <name evidence="1" type="ORF">LMG28140_01376</name>
</gene>
<dbReference type="Proteomes" id="UP000598032">
    <property type="component" value="Unassembled WGS sequence"/>
</dbReference>
<evidence type="ECO:0000313" key="1">
    <source>
        <dbReference type="EMBL" id="CAD6522361.1"/>
    </source>
</evidence>
<name>A0ABM8NFK8_9BURK</name>
<reference evidence="1 2" key="1">
    <citation type="submission" date="2020-10" db="EMBL/GenBank/DDBJ databases">
        <authorList>
            <person name="Peeters C."/>
        </authorList>
    </citation>
    <scope>NUCLEOTIDE SEQUENCE [LARGE SCALE GENOMIC DNA]</scope>
    <source>
        <strain evidence="1 2">LMG 28140</strain>
    </source>
</reference>
<comment type="caution">
    <text evidence="1">The sequence shown here is derived from an EMBL/GenBank/DDBJ whole genome shotgun (WGS) entry which is preliminary data.</text>
</comment>
<evidence type="ECO:0000313" key="2">
    <source>
        <dbReference type="Proteomes" id="UP000598032"/>
    </source>
</evidence>
<dbReference type="EMBL" id="CAJHCP010000003">
    <property type="protein sequence ID" value="CAD6522361.1"/>
    <property type="molecule type" value="Genomic_DNA"/>
</dbReference>
<protein>
    <submittedName>
        <fullName evidence="1">Uncharacterized protein</fullName>
    </submittedName>
</protein>
<sequence>MQKCSELASRVYHRRLSDSFRPGRLKADLQRVAGPSPGIEAVATTASAAFLELRLLTSEPLDKPLQYPFDIAIGATQSAFPHHGHAPAARE</sequence>
<keyword evidence="2" id="KW-1185">Reference proteome</keyword>